<evidence type="ECO:0000313" key="11">
    <source>
        <dbReference type="Proteomes" id="UP000472272"/>
    </source>
</evidence>
<keyword evidence="4" id="KW-0677">Repeat</keyword>
<dbReference type="Proteomes" id="UP000472272">
    <property type="component" value="Chromosome 5"/>
</dbReference>
<dbReference type="Ensembl" id="ENSPMRT00000009845.1">
    <property type="protein sequence ID" value="ENSPMRP00000009221.1"/>
    <property type="gene ID" value="ENSPMRG00000006189.1"/>
</dbReference>
<feature type="disulfide bond" evidence="7">
    <location>
        <begin position="388"/>
        <end position="449"/>
    </location>
</feature>
<feature type="disulfide bond" evidence="7">
    <location>
        <begin position="97"/>
        <end position="107"/>
    </location>
</feature>
<dbReference type="SMART" id="SM00202">
    <property type="entry name" value="SR"/>
    <property type="match status" value="4"/>
</dbReference>
<dbReference type="PROSITE" id="PS00420">
    <property type="entry name" value="SRCR_1"/>
    <property type="match status" value="3"/>
</dbReference>
<feature type="domain" description="SRCR" evidence="9">
    <location>
        <begin position="244"/>
        <end position="344"/>
    </location>
</feature>
<feature type="disulfide bond" evidence="7">
    <location>
        <begin position="419"/>
        <end position="429"/>
    </location>
</feature>
<name>A0A670IBY1_PODMU</name>
<feature type="disulfide bond" evidence="7">
    <location>
        <begin position="66"/>
        <end position="127"/>
    </location>
</feature>
<evidence type="ECO:0000256" key="5">
    <source>
        <dbReference type="ARBA" id="ARBA00023157"/>
    </source>
</evidence>
<dbReference type="PANTHER" id="PTHR19331">
    <property type="entry name" value="SCAVENGER RECEPTOR DOMAIN-CONTAINING"/>
    <property type="match status" value="1"/>
</dbReference>
<feature type="domain" description="SRCR" evidence="9">
    <location>
        <begin position="28"/>
        <end position="128"/>
    </location>
</feature>
<dbReference type="InterPro" id="IPR001190">
    <property type="entry name" value="SRCR"/>
</dbReference>
<keyword evidence="11" id="KW-1185">Reference proteome</keyword>
<evidence type="ECO:0000256" key="3">
    <source>
        <dbReference type="ARBA" id="ARBA00022729"/>
    </source>
</evidence>
<dbReference type="PRINTS" id="PR00258">
    <property type="entry name" value="SPERACTRCPTR"/>
</dbReference>
<evidence type="ECO:0000259" key="9">
    <source>
        <dbReference type="PROSITE" id="PS50287"/>
    </source>
</evidence>
<proteinExistence type="predicted"/>
<reference evidence="10" key="2">
    <citation type="submission" date="2025-08" db="UniProtKB">
        <authorList>
            <consortium name="Ensembl"/>
        </authorList>
    </citation>
    <scope>IDENTIFICATION</scope>
</reference>
<dbReference type="Pfam" id="PF00530">
    <property type="entry name" value="SRCR"/>
    <property type="match status" value="4"/>
</dbReference>
<dbReference type="GeneTree" id="ENSGT00950000183145"/>
<dbReference type="PROSITE" id="PS50287">
    <property type="entry name" value="SRCR_2"/>
    <property type="match status" value="4"/>
</dbReference>
<evidence type="ECO:0000256" key="1">
    <source>
        <dbReference type="ARBA" id="ARBA00004613"/>
    </source>
</evidence>
<keyword evidence="5 7" id="KW-1015">Disulfide bond</keyword>
<feature type="disulfide bond" evidence="7">
    <location>
        <begin position="204"/>
        <end position="214"/>
    </location>
</feature>
<reference evidence="10" key="3">
    <citation type="submission" date="2025-09" db="UniProtKB">
        <authorList>
            <consortium name="Ensembl"/>
        </authorList>
    </citation>
    <scope>IDENTIFICATION</scope>
</reference>
<dbReference type="SUPFAM" id="SSF56487">
    <property type="entry name" value="SRCR-like"/>
    <property type="match status" value="4"/>
</dbReference>
<evidence type="ECO:0000256" key="8">
    <source>
        <dbReference type="SAM" id="MobiDB-lite"/>
    </source>
</evidence>
<keyword evidence="6" id="KW-0325">Glycoprotein</keyword>
<comment type="subcellular location">
    <subcellularLocation>
        <location evidence="1">Secreted</location>
    </subcellularLocation>
</comment>
<feature type="domain" description="SRCR" evidence="9">
    <location>
        <begin position="350"/>
        <end position="450"/>
    </location>
</feature>
<dbReference type="AlphaFoldDB" id="A0A670IBY1"/>
<reference evidence="10 11" key="1">
    <citation type="journal article" date="2019" name="Proc. Natl. Acad. Sci. U.S.A.">
        <title>Regulatory changes in pterin and carotenoid genes underlie balanced color polymorphisms in the wall lizard.</title>
        <authorList>
            <person name="Andrade P."/>
            <person name="Pinho C."/>
            <person name="Perez I de Lanuza G."/>
            <person name="Afonso S."/>
            <person name="Brejcha J."/>
            <person name="Rubin C.J."/>
            <person name="Wallerman O."/>
            <person name="Pereira P."/>
            <person name="Sabatino S.J."/>
            <person name="Bellati A."/>
            <person name="Pellitteri-Rosa D."/>
            <person name="Bosakova Z."/>
            <person name="Bunikis I."/>
            <person name="Carretero M.A."/>
            <person name="Feiner N."/>
            <person name="Marsik P."/>
            <person name="Pauperio F."/>
            <person name="Salvi D."/>
            <person name="Soler L."/>
            <person name="While G.M."/>
            <person name="Uller T."/>
            <person name="Font E."/>
            <person name="Andersson L."/>
            <person name="Carneiro M."/>
        </authorList>
    </citation>
    <scope>NUCLEOTIDE SEQUENCE</scope>
</reference>
<feature type="disulfide bond" evidence="7">
    <location>
        <begin position="160"/>
        <end position="224"/>
    </location>
</feature>
<feature type="disulfide bond" evidence="7">
    <location>
        <begin position="269"/>
        <end position="333"/>
    </location>
</feature>
<evidence type="ECO:0000256" key="2">
    <source>
        <dbReference type="ARBA" id="ARBA00022525"/>
    </source>
</evidence>
<feature type="disulfide bond" evidence="7">
    <location>
        <begin position="282"/>
        <end position="343"/>
    </location>
</feature>
<feature type="disulfide bond" evidence="7">
    <location>
        <begin position="375"/>
        <end position="439"/>
    </location>
</feature>
<accession>A0A670IBY1</accession>
<feature type="disulfide bond" evidence="7">
    <location>
        <begin position="53"/>
        <end position="117"/>
    </location>
</feature>
<protein>
    <recommendedName>
        <fullName evidence="9">SRCR domain-containing protein</fullName>
    </recommendedName>
</protein>
<evidence type="ECO:0000256" key="7">
    <source>
        <dbReference type="PROSITE-ProRule" id="PRU00196"/>
    </source>
</evidence>
<dbReference type="FunFam" id="3.10.250.10:FF:000003">
    <property type="entry name" value="Deleted in malignant brain tumors 1"/>
    <property type="match status" value="4"/>
</dbReference>
<feature type="disulfide bond" evidence="7">
    <location>
        <begin position="173"/>
        <end position="234"/>
    </location>
</feature>
<dbReference type="GO" id="GO:0016020">
    <property type="term" value="C:membrane"/>
    <property type="evidence" value="ECO:0007669"/>
    <property type="project" value="InterPro"/>
</dbReference>
<feature type="disulfide bond" evidence="7">
    <location>
        <begin position="313"/>
        <end position="323"/>
    </location>
</feature>
<sequence length="481" mass="51592">MRFTVHPSSLGKIALNTPLETSASPFSLRLVNGENSCQGRLEVHHDGTWGTVCDDDWDLKDAQVVCQQLGCGEATAALLSAYFGKGSGSILLNAVQCKGNESSFEDCSHNGWGVHDCKHKEDASVICSGTSSYSLYILISKNSCQGRVEVYHNGEWGTVCDDEWDINDARIVCKEVGCGEVISAPTGAEFGQGSGSILLDAVQCSGNESSLKDCPHKGWGVHDCKHKEDASVICSGTSASPFSLRLVNGENSCQGRLEVHHDGTWGTVCDDDWDLKDAQVVCQQLGCGEATAALLSAYFGKGSGSILLNAVQCKGNESSFEDCSHNGWGVHDCKHKEDASVICSANPFSLRLVNGENSCQGRVEVYHDGSWGTVCDDDWDMKDAQVVCKELGCGEAISAPLSAHFEQGTGSILLDAVQCEGNEFSLEKCSHKGWGVHDCKHKEDASVICSVHEEGHTTRPSLDVAHPKKTHPLASTHKTYT</sequence>
<organism evidence="10 11">
    <name type="scientific">Podarcis muralis</name>
    <name type="common">Wall lizard</name>
    <name type="synonym">Lacerta muralis</name>
    <dbReference type="NCBI Taxonomy" id="64176"/>
    <lineage>
        <taxon>Eukaryota</taxon>
        <taxon>Metazoa</taxon>
        <taxon>Chordata</taxon>
        <taxon>Craniata</taxon>
        <taxon>Vertebrata</taxon>
        <taxon>Euteleostomi</taxon>
        <taxon>Lepidosauria</taxon>
        <taxon>Squamata</taxon>
        <taxon>Bifurcata</taxon>
        <taxon>Unidentata</taxon>
        <taxon>Episquamata</taxon>
        <taxon>Laterata</taxon>
        <taxon>Lacertibaenia</taxon>
        <taxon>Lacertidae</taxon>
        <taxon>Podarcis</taxon>
    </lineage>
</organism>
<dbReference type="InterPro" id="IPR036772">
    <property type="entry name" value="SRCR-like_dom_sf"/>
</dbReference>
<keyword evidence="2" id="KW-0964">Secreted</keyword>
<evidence type="ECO:0000313" key="10">
    <source>
        <dbReference type="Ensembl" id="ENSPMRP00000009221.1"/>
    </source>
</evidence>
<feature type="region of interest" description="Disordered" evidence="8">
    <location>
        <begin position="458"/>
        <end position="481"/>
    </location>
</feature>
<dbReference type="PANTHER" id="PTHR19331:SF22">
    <property type="entry name" value="DELETED IN MALIGNANT BRAIN TUMORS 1 PROTEIN"/>
    <property type="match status" value="1"/>
</dbReference>
<feature type="domain" description="SRCR" evidence="9">
    <location>
        <begin position="135"/>
        <end position="235"/>
    </location>
</feature>
<evidence type="ECO:0000256" key="4">
    <source>
        <dbReference type="ARBA" id="ARBA00022737"/>
    </source>
</evidence>
<dbReference type="OMA" id="DCHHYED"/>
<evidence type="ECO:0000256" key="6">
    <source>
        <dbReference type="ARBA" id="ARBA00023180"/>
    </source>
</evidence>
<dbReference type="Gene3D" id="3.10.250.10">
    <property type="entry name" value="SRCR-like domain"/>
    <property type="match status" value="4"/>
</dbReference>
<keyword evidence="3" id="KW-0732">Signal</keyword>